<dbReference type="Gramene" id="Os07t0461550-00">
    <property type="protein sequence ID" value="Os07t0461550-00"/>
    <property type="gene ID" value="Os07g0461550"/>
</dbReference>
<reference evidence="1 2" key="2">
    <citation type="journal article" date="2013" name="Plant Cell Physiol.">
        <title>Rice Annotation Project Database (RAP-DB): an integrative and interactive database for rice genomics.</title>
        <authorList>
            <person name="Sakai H."/>
            <person name="Lee S.S."/>
            <person name="Tanaka T."/>
            <person name="Numa H."/>
            <person name="Kim J."/>
            <person name="Kawahara Y."/>
            <person name="Wakimoto H."/>
            <person name="Yang C.C."/>
            <person name="Iwamoto M."/>
            <person name="Abe T."/>
            <person name="Yamada Y."/>
            <person name="Muto A."/>
            <person name="Inokuchi H."/>
            <person name="Ikemura T."/>
            <person name="Matsumoto T."/>
            <person name="Sasaki T."/>
            <person name="Itoh T."/>
        </authorList>
    </citation>
    <scope>NUCLEOTIDE SEQUENCE [LARGE SCALE GENOMIC DNA]</scope>
    <source>
        <strain evidence="2">cv. Nipponbare</strain>
    </source>
</reference>
<dbReference type="EMBL" id="AP014963">
    <property type="protein sequence ID" value="BAT01367.1"/>
    <property type="molecule type" value="Genomic_DNA"/>
</dbReference>
<evidence type="ECO:0000313" key="2">
    <source>
        <dbReference type="Proteomes" id="UP000059680"/>
    </source>
</evidence>
<dbReference type="InParanoid" id="A0A0P0X641"/>
<accession>A0A0P0X641</accession>
<reference evidence="2" key="1">
    <citation type="journal article" date="2005" name="Nature">
        <title>The map-based sequence of the rice genome.</title>
        <authorList>
            <consortium name="International rice genome sequencing project (IRGSP)"/>
            <person name="Matsumoto T."/>
            <person name="Wu J."/>
            <person name="Kanamori H."/>
            <person name="Katayose Y."/>
            <person name="Fujisawa M."/>
            <person name="Namiki N."/>
            <person name="Mizuno H."/>
            <person name="Yamamoto K."/>
            <person name="Antonio B.A."/>
            <person name="Baba T."/>
            <person name="Sakata K."/>
            <person name="Nagamura Y."/>
            <person name="Aoki H."/>
            <person name="Arikawa K."/>
            <person name="Arita K."/>
            <person name="Bito T."/>
            <person name="Chiden Y."/>
            <person name="Fujitsuka N."/>
            <person name="Fukunaka R."/>
            <person name="Hamada M."/>
            <person name="Harada C."/>
            <person name="Hayashi A."/>
            <person name="Hijishita S."/>
            <person name="Honda M."/>
            <person name="Hosokawa S."/>
            <person name="Ichikawa Y."/>
            <person name="Idonuma A."/>
            <person name="Iijima M."/>
            <person name="Ikeda M."/>
            <person name="Ikeno M."/>
            <person name="Ito K."/>
            <person name="Ito S."/>
            <person name="Ito T."/>
            <person name="Ito Y."/>
            <person name="Ito Y."/>
            <person name="Iwabuchi A."/>
            <person name="Kamiya K."/>
            <person name="Karasawa W."/>
            <person name="Kurita K."/>
            <person name="Katagiri S."/>
            <person name="Kikuta A."/>
            <person name="Kobayashi H."/>
            <person name="Kobayashi N."/>
            <person name="Machita K."/>
            <person name="Maehara T."/>
            <person name="Masukawa M."/>
            <person name="Mizubayashi T."/>
            <person name="Mukai Y."/>
            <person name="Nagasaki H."/>
            <person name="Nagata Y."/>
            <person name="Naito S."/>
            <person name="Nakashima M."/>
            <person name="Nakama Y."/>
            <person name="Nakamichi Y."/>
            <person name="Nakamura M."/>
            <person name="Meguro A."/>
            <person name="Negishi M."/>
            <person name="Ohta I."/>
            <person name="Ohta T."/>
            <person name="Okamoto M."/>
            <person name="Ono N."/>
            <person name="Saji S."/>
            <person name="Sakaguchi M."/>
            <person name="Sakai K."/>
            <person name="Shibata M."/>
            <person name="Shimokawa T."/>
            <person name="Song J."/>
            <person name="Takazaki Y."/>
            <person name="Terasawa K."/>
            <person name="Tsugane M."/>
            <person name="Tsuji K."/>
            <person name="Ueda S."/>
            <person name="Waki K."/>
            <person name="Yamagata H."/>
            <person name="Yamamoto M."/>
            <person name="Yamamoto S."/>
            <person name="Yamane H."/>
            <person name="Yoshiki S."/>
            <person name="Yoshihara R."/>
            <person name="Yukawa K."/>
            <person name="Zhong H."/>
            <person name="Yano M."/>
            <person name="Yuan Q."/>
            <person name="Ouyang S."/>
            <person name="Liu J."/>
            <person name="Jones K.M."/>
            <person name="Gansberger K."/>
            <person name="Moffat K."/>
            <person name="Hill J."/>
            <person name="Bera J."/>
            <person name="Fadrosh D."/>
            <person name="Jin S."/>
            <person name="Johri S."/>
            <person name="Kim M."/>
            <person name="Overton L."/>
            <person name="Reardon M."/>
            <person name="Tsitrin T."/>
            <person name="Vuong H."/>
            <person name="Weaver B."/>
            <person name="Ciecko A."/>
            <person name="Tallon L."/>
            <person name="Jackson J."/>
            <person name="Pai G."/>
            <person name="Aken S.V."/>
            <person name="Utterback T."/>
            <person name="Reidmuller S."/>
            <person name="Feldblyum T."/>
            <person name="Hsiao J."/>
            <person name="Zismann V."/>
            <person name="Iobst S."/>
            <person name="de Vazeille A.R."/>
            <person name="Buell C.R."/>
            <person name="Ying K."/>
            <person name="Li Y."/>
            <person name="Lu T."/>
            <person name="Huang Y."/>
            <person name="Zhao Q."/>
            <person name="Feng Q."/>
            <person name="Zhang L."/>
            <person name="Zhu J."/>
            <person name="Weng Q."/>
            <person name="Mu J."/>
            <person name="Lu Y."/>
            <person name="Fan D."/>
            <person name="Liu Y."/>
            <person name="Guan J."/>
            <person name="Zhang Y."/>
            <person name="Yu S."/>
            <person name="Liu X."/>
            <person name="Zhang Y."/>
            <person name="Hong G."/>
            <person name="Han B."/>
            <person name="Choisne N."/>
            <person name="Demange N."/>
            <person name="Orjeda G."/>
            <person name="Samain S."/>
            <person name="Cattolico L."/>
            <person name="Pelletier E."/>
            <person name="Couloux A."/>
            <person name="Segurens B."/>
            <person name="Wincker P."/>
            <person name="D'Hont A."/>
            <person name="Scarpelli C."/>
            <person name="Weissenbach J."/>
            <person name="Salanoubat M."/>
            <person name="Quetier F."/>
            <person name="Yu Y."/>
            <person name="Kim H.R."/>
            <person name="Rambo T."/>
            <person name="Currie J."/>
            <person name="Collura K."/>
            <person name="Luo M."/>
            <person name="Yang T."/>
            <person name="Ammiraju J.S.S."/>
            <person name="Engler F."/>
            <person name="Soderlund C."/>
            <person name="Wing R.A."/>
            <person name="Palmer L.E."/>
            <person name="de la Bastide M."/>
            <person name="Spiegel L."/>
            <person name="Nascimento L."/>
            <person name="Zutavern T."/>
            <person name="O'Shaughnessy A."/>
            <person name="Dike S."/>
            <person name="Dedhia N."/>
            <person name="Preston R."/>
            <person name="Balija V."/>
            <person name="McCombie W.R."/>
            <person name="Chow T."/>
            <person name="Chen H."/>
            <person name="Chung M."/>
            <person name="Chen C."/>
            <person name="Shaw J."/>
            <person name="Wu H."/>
            <person name="Hsiao K."/>
            <person name="Chao Y."/>
            <person name="Chu M."/>
            <person name="Cheng C."/>
            <person name="Hour A."/>
            <person name="Lee P."/>
            <person name="Lin S."/>
            <person name="Lin Y."/>
            <person name="Liou J."/>
            <person name="Liu S."/>
            <person name="Hsing Y."/>
            <person name="Raghuvanshi S."/>
            <person name="Mohanty A."/>
            <person name="Bharti A.K."/>
            <person name="Gaur A."/>
            <person name="Gupta V."/>
            <person name="Kumar D."/>
            <person name="Ravi V."/>
            <person name="Vij S."/>
            <person name="Kapur A."/>
            <person name="Khurana P."/>
            <person name="Khurana P."/>
            <person name="Khurana J.P."/>
            <person name="Tyagi A.K."/>
            <person name="Gaikwad K."/>
            <person name="Singh A."/>
            <person name="Dalal V."/>
            <person name="Srivastava S."/>
            <person name="Dixit A."/>
            <person name="Pal A.K."/>
            <person name="Ghazi I.A."/>
            <person name="Yadav M."/>
            <person name="Pandit A."/>
            <person name="Bhargava A."/>
            <person name="Sureshbabu K."/>
            <person name="Batra K."/>
            <person name="Sharma T.R."/>
            <person name="Mohapatra T."/>
            <person name="Singh N.K."/>
            <person name="Messing J."/>
            <person name="Nelson A.B."/>
            <person name="Fuks G."/>
            <person name="Kavchok S."/>
            <person name="Keizer G."/>
            <person name="Linton E."/>
            <person name="Llaca V."/>
            <person name="Song R."/>
            <person name="Tanyolac B."/>
            <person name="Young S."/>
            <person name="Ho-Il K."/>
            <person name="Hahn J.H."/>
            <person name="Sangsakoo G."/>
            <person name="Vanavichit A."/>
            <person name="de Mattos Luiz.A.T."/>
            <person name="Zimmer P.D."/>
            <person name="Malone G."/>
            <person name="Dellagostin O."/>
            <person name="de Oliveira A.C."/>
            <person name="Bevan M."/>
            <person name="Bancroft I."/>
            <person name="Minx P."/>
            <person name="Cordum H."/>
            <person name="Wilson R."/>
            <person name="Cheng Z."/>
            <person name="Jin W."/>
            <person name="Jiang J."/>
            <person name="Leong S.A."/>
            <person name="Iwama H."/>
            <person name="Gojobori T."/>
            <person name="Itoh T."/>
            <person name="Niimura Y."/>
            <person name="Fujii Y."/>
            <person name="Habara T."/>
            <person name="Sakai H."/>
            <person name="Sato Y."/>
            <person name="Wilson G."/>
            <person name="Kumar K."/>
            <person name="McCouch S."/>
            <person name="Juretic N."/>
            <person name="Hoen D."/>
            <person name="Wright S."/>
            <person name="Bruskiewich R."/>
            <person name="Bureau T."/>
            <person name="Miyao A."/>
            <person name="Hirochika H."/>
            <person name="Nishikawa T."/>
            <person name="Kadowaki K."/>
            <person name="Sugiura M."/>
            <person name="Burr B."/>
            <person name="Sasaki T."/>
        </authorList>
    </citation>
    <scope>NUCLEOTIDE SEQUENCE [LARGE SCALE GENOMIC DNA]</scope>
    <source>
        <strain evidence="2">cv. Nipponbare</strain>
    </source>
</reference>
<reference evidence="1 2" key="3">
    <citation type="journal article" date="2013" name="Rice">
        <title>Improvement of the Oryza sativa Nipponbare reference genome using next generation sequence and optical map data.</title>
        <authorList>
            <person name="Kawahara Y."/>
            <person name="de la Bastide M."/>
            <person name="Hamilton J.P."/>
            <person name="Kanamori H."/>
            <person name="McCombie W.R."/>
            <person name="Ouyang S."/>
            <person name="Schwartz D.C."/>
            <person name="Tanaka T."/>
            <person name="Wu J."/>
            <person name="Zhou S."/>
            <person name="Childs K.L."/>
            <person name="Davidson R.M."/>
            <person name="Lin H."/>
            <person name="Quesada-Ocampo L."/>
            <person name="Vaillancourt B."/>
            <person name="Sakai H."/>
            <person name="Lee S.S."/>
            <person name="Kim J."/>
            <person name="Numa H."/>
            <person name="Itoh T."/>
            <person name="Buell C.R."/>
            <person name="Matsumoto T."/>
        </authorList>
    </citation>
    <scope>NUCLEOTIDE SEQUENCE [LARGE SCALE GENOMIC DNA]</scope>
    <source>
        <strain evidence="2">cv. Nipponbare</strain>
    </source>
</reference>
<feature type="non-terminal residue" evidence="1">
    <location>
        <position position="127"/>
    </location>
</feature>
<proteinExistence type="predicted"/>
<gene>
    <name evidence="1" type="ordered locus">Os07g0461550</name>
    <name evidence="1" type="ORF">OSNPB_070461550</name>
</gene>
<sequence length="127" mass="13295">MCGGGVCLSFMRTWRIRERSVGLPGLVPWTTTTPGCFALALASADCFSLLLPRFSSPGISCGTISAIAFQYCFSASPWNFSCFAKNSCTIHGDDGGPVGVAVELALLGEGSLELVGFRDDLAAPLPL</sequence>
<dbReference type="AlphaFoldDB" id="A0A0P0X641"/>
<dbReference type="Proteomes" id="UP000059680">
    <property type="component" value="Chromosome 7"/>
</dbReference>
<name>A0A0P0X641_ORYSJ</name>
<organism evidence="1 2">
    <name type="scientific">Oryza sativa subsp. japonica</name>
    <name type="common">Rice</name>
    <dbReference type="NCBI Taxonomy" id="39947"/>
    <lineage>
        <taxon>Eukaryota</taxon>
        <taxon>Viridiplantae</taxon>
        <taxon>Streptophyta</taxon>
        <taxon>Embryophyta</taxon>
        <taxon>Tracheophyta</taxon>
        <taxon>Spermatophyta</taxon>
        <taxon>Magnoliopsida</taxon>
        <taxon>Liliopsida</taxon>
        <taxon>Poales</taxon>
        <taxon>Poaceae</taxon>
        <taxon>BOP clade</taxon>
        <taxon>Oryzoideae</taxon>
        <taxon>Oryzeae</taxon>
        <taxon>Oryzinae</taxon>
        <taxon>Oryza</taxon>
        <taxon>Oryza sativa</taxon>
    </lineage>
</organism>
<dbReference type="PaxDb" id="39947-A0A0P0X641"/>
<keyword evidence="2" id="KW-1185">Reference proteome</keyword>
<protein>
    <submittedName>
        <fullName evidence="1">Os07g0461550 protein</fullName>
    </submittedName>
</protein>
<evidence type="ECO:0000313" key="1">
    <source>
        <dbReference type="EMBL" id="BAT01367.1"/>
    </source>
</evidence>